<keyword evidence="2" id="KW-1185">Reference proteome</keyword>
<evidence type="ECO:0000313" key="2">
    <source>
        <dbReference type="Proteomes" id="UP000499080"/>
    </source>
</evidence>
<name>A0A4Y2V284_ARAVE</name>
<protein>
    <submittedName>
        <fullName evidence="1">Uncharacterized protein</fullName>
    </submittedName>
</protein>
<sequence length="133" mass="15121">MVENYTLLARIHPSVREEYTLPAKQDIYPEEKTLLQEQDICQGRSLFCKTGDVAQEYTLAKQDVVPGKDPLARDRMFVEEYSCCKAGCVEGSAHLLQGRMRRCTAEQVVRRYTLPCKAGSCLVLSERSAKDRM</sequence>
<dbReference type="Proteomes" id="UP000499080">
    <property type="component" value="Unassembled WGS sequence"/>
</dbReference>
<dbReference type="EMBL" id="BGPR01042809">
    <property type="protein sequence ID" value="GBO19339.1"/>
    <property type="molecule type" value="Genomic_DNA"/>
</dbReference>
<comment type="caution">
    <text evidence="1">The sequence shown here is derived from an EMBL/GenBank/DDBJ whole genome shotgun (WGS) entry which is preliminary data.</text>
</comment>
<dbReference type="AlphaFoldDB" id="A0A4Y2V284"/>
<evidence type="ECO:0000313" key="1">
    <source>
        <dbReference type="EMBL" id="GBO19339.1"/>
    </source>
</evidence>
<reference evidence="1 2" key="1">
    <citation type="journal article" date="2019" name="Sci. Rep.">
        <title>Orb-weaving spider Araneus ventricosus genome elucidates the spidroin gene catalogue.</title>
        <authorList>
            <person name="Kono N."/>
            <person name="Nakamura H."/>
            <person name="Ohtoshi R."/>
            <person name="Moran D.A.P."/>
            <person name="Shinohara A."/>
            <person name="Yoshida Y."/>
            <person name="Fujiwara M."/>
            <person name="Mori M."/>
            <person name="Tomita M."/>
            <person name="Arakawa K."/>
        </authorList>
    </citation>
    <scope>NUCLEOTIDE SEQUENCE [LARGE SCALE GENOMIC DNA]</scope>
</reference>
<accession>A0A4Y2V284</accession>
<proteinExistence type="predicted"/>
<gene>
    <name evidence="1" type="ORF">AVEN_218858_1</name>
</gene>
<organism evidence="1 2">
    <name type="scientific">Araneus ventricosus</name>
    <name type="common">Orbweaver spider</name>
    <name type="synonym">Epeira ventricosa</name>
    <dbReference type="NCBI Taxonomy" id="182803"/>
    <lineage>
        <taxon>Eukaryota</taxon>
        <taxon>Metazoa</taxon>
        <taxon>Ecdysozoa</taxon>
        <taxon>Arthropoda</taxon>
        <taxon>Chelicerata</taxon>
        <taxon>Arachnida</taxon>
        <taxon>Araneae</taxon>
        <taxon>Araneomorphae</taxon>
        <taxon>Entelegynae</taxon>
        <taxon>Araneoidea</taxon>
        <taxon>Araneidae</taxon>
        <taxon>Araneus</taxon>
    </lineage>
</organism>